<feature type="domain" description="Methylated-DNA-[protein]-cysteine S-methyltransferase DNA binding" evidence="7">
    <location>
        <begin position="93"/>
        <end position="174"/>
    </location>
</feature>
<keyword evidence="3 8" id="KW-0808">Transferase</keyword>
<proteinExistence type="predicted"/>
<comment type="caution">
    <text evidence="8">The sequence shown here is derived from an EMBL/GenBank/DDBJ whole genome shotgun (WGS) entry which is preliminary data.</text>
</comment>
<dbReference type="GO" id="GO:0032259">
    <property type="term" value="P:methylation"/>
    <property type="evidence" value="ECO:0007669"/>
    <property type="project" value="UniProtKB-KW"/>
</dbReference>
<evidence type="ECO:0000256" key="1">
    <source>
        <dbReference type="ARBA" id="ARBA00001286"/>
    </source>
</evidence>
<dbReference type="InterPro" id="IPR036217">
    <property type="entry name" value="MethylDNA_cys_MeTrfase_DNAb"/>
</dbReference>
<dbReference type="GO" id="GO:0006281">
    <property type="term" value="P:DNA repair"/>
    <property type="evidence" value="ECO:0007669"/>
    <property type="project" value="UniProtKB-KW"/>
</dbReference>
<dbReference type="Pfam" id="PF01035">
    <property type="entry name" value="DNA_binding_1"/>
    <property type="match status" value="1"/>
</dbReference>
<dbReference type="PANTHER" id="PTHR10815:SF13">
    <property type="entry name" value="METHYLATED-DNA--PROTEIN-CYSTEINE METHYLTRANSFERASE"/>
    <property type="match status" value="1"/>
</dbReference>
<dbReference type="InterPro" id="IPR014048">
    <property type="entry name" value="MethylDNA_cys_MeTrfase_DNA-bd"/>
</dbReference>
<dbReference type="InterPro" id="IPR036631">
    <property type="entry name" value="MGMT_N_sf"/>
</dbReference>
<reference evidence="8" key="1">
    <citation type="submission" date="2016-10" db="EMBL/GenBank/DDBJ databases">
        <title>Sequence of Gallionella enrichment culture.</title>
        <authorList>
            <person name="Poehlein A."/>
            <person name="Muehling M."/>
            <person name="Daniel R."/>
        </authorList>
    </citation>
    <scope>NUCLEOTIDE SEQUENCE</scope>
</reference>
<protein>
    <submittedName>
        <fullName evidence="8">Methylated-DNA--protein-cysteine methyltransferase</fullName>
        <ecNumber evidence="8">2.1.1.63</ecNumber>
    </submittedName>
</protein>
<comment type="catalytic activity">
    <reaction evidence="1">
        <text>a 4-O-methyl-thymidine in DNA + L-cysteinyl-[protein] = a thymidine in DNA + S-methyl-L-cysteinyl-[protein]</text>
        <dbReference type="Rhea" id="RHEA:53428"/>
        <dbReference type="Rhea" id="RHEA-COMP:10131"/>
        <dbReference type="Rhea" id="RHEA-COMP:10132"/>
        <dbReference type="Rhea" id="RHEA-COMP:13555"/>
        <dbReference type="Rhea" id="RHEA-COMP:13556"/>
        <dbReference type="ChEBI" id="CHEBI:29950"/>
        <dbReference type="ChEBI" id="CHEBI:82612"/>
        <dbReference type="ChEBI" id="CHEBI:137386"/>
        <dbReference type="ChEBI" id="CHEBI:137387"/>
        <dbReference type="EC" id="2.1.1.63"/>
    </reaction>
</comment>
<comment type="catalytic activity">
    <reaction evidence="6">
        <text>a 6-O-methyl-2'-deoxyguanosine in DNA + L-cysteinyl-[protein] = S-methyl-L-cysteinyl-[protein] + a 2'-deoxyguanosine in DNA</text>
        <dbReference type="Rhea" id="RHEA:24000"/>
        <dbReference type="Rhea" id="RHEA-COMP:10131"/>
        <dbReference type="Rhea" id="RHEA-COMP:10132"/>
        <dbReference type="Rhea" id="RHEA-COMP:11367"/>
        <dbReference type="Rhea" id="RHEA-COMP:11368"/>
        <dbReference type="ChEBI" id="CHEBI:29950"/>
        <dbReference type="ChEBI" id="CHEBI:82612"/>
        <dbReference type="ChEBI" id="CHEBI:85445"/>
        <dbReference type="ChEBI" id="CHEBI:85448"/>
        <dbReference type="EC" id="2.1.1.63"/>
    </reaction>
</comment>
<dbReference type="GO" id="GO:0003908">
    <property type="term" value="F:methylated-DNA-[protein]-cysteine S-methyltransferase activity"/>
    <property type="evidence" value="ECO:0007669"/>
    <property type="project" value="UniProtKB-EC"/>
</dbReference>
<dbReference type="Gene3D" id="1.10.10.10">
    <property type="entry name" value="Winged helix-like DNA-binding domain superfamily/Winged helix DNA-binding domain"/>
    <property type="match status" value="1"/>
</dbReference>
<evidence type="ECO:0000256" key="6">
    <source>
        <dbReference type="ARBA" id="ARBA00049348"/>
    </source>
</evidence>
<dbReference type="CDD" id="cd06445">
    <property type="entry name" value="ATase"/>
    <property type="match status" value="1"/>
</dbReference>
<evidence type="ECO:0000256" key="5">
    <source>
        <dbReference type="ARBA" id="ARBA00023204"/>
    </source>
</evidence>
<dbReference type="AlphaFoldDB" id="A0A1J5Q988"/>
<dbReference type="InterPro" id="IPR001497">
    <property type="entry name" value="MethylDNA_cys_MeTrfase_AS"/>
</dbReference>
<dbReference type="NCBIfam" id="TIGR00589">
    <property type="entry name" value="ogt"/>
    <property type="match status" value="1"/>
</dbReference>
<accession>A0A1J5Q988</accession>
<dbReference type="EC" id="2.1.1.63" evidence="8"/>
<evidence type="ECO:0000313" key="8">
    <source>
        <dbReference type="EMBL" id="OIQ74059.1"/>
    </source>
</evidence>
<keyword evidence="2 8" id="KW-0489">Methyltransferase</keyword>
<keyword evidence="5" id="KW-0234">DNA repair</keyword>
<dbReference type="InterPro" id="IPR036388">
    <property type="entry name" value="WH-like_DNA-bd_sf"/>
</dbReference>
<dbReference type="PANTHER" id="PTHR10815">
    <property type="entry name" value="METHYLATED-DNA--PROTEIN-CYSTEINE METHYLTRANSFERASE"/>
    <property type="match status" value="1"/>
</dbReference>
<dbReference type="SUPFAM" id="SSF46767">
    <property type="entry name" value="Methylated DNA-protein cysteine methyltransferase, C-terminal domain"/>
    <property type="match status" value="1"/>
</dbReference>
<evidence type="ECO:0000256" key="4">
    <source>
        <dbReference type="ARBA" id="ARBA00022763"/>
    </source>
</evidence>
<dbReference type="PROSITE" id="PS00374">
    <property type="entry name" value="MGMT"/>
    <property type="match status" value="1"/>
</dbReference>
<sequence>MHRTPTIAPVASWDGASQAAWDAVLALPFGRLGVRCSAERLIELAYLPAATPPRAAGAPQAALVGELRAQLLAYCADPDHRFTLPLAERGSVFQRRVWDLMREIPRGSVLRYGDAAQRLGSAARAIGGACRANPFAPIVPCHRIVAAAGLGGFAGSRGDDALAIKAWLLHHEGVDVGAH</sequence>
<evidence type="ECO:0000256" key="2">
    <source>
        <dbReference type="ARBA" id="ARBA00022603"/>
    </source>
</evidence>
<name>A0A1J5Q988_9ZZZZ</name>
<dbReference type="EMBL" id="MLJW01002638">
    <property type="protein sequence ID" value="OIQ74059.1"/>
    <property type="molecule type" value="Genomic_DNA"/>
</dbReference>
<evidence type="ECO:0000256" key="3">
    <source>
        <dbReference type="ARBA" id="ARBA00022679"/>
    </source>
</evidence>
<gene>
    <name evidence="8" type="primary">ogt_15</name>
    <name evidence="8" type="ORF">GALL_442990</name>
</gene>
<organism evidence="8">
    <name type="scientific">mine drainage metagenome</name>
    <dbReference type="NCBI Taxonomy" id="410659"/>
    <lineage>
        <taxon>unclassified sequences</taxon>
        <taxon>metagenomes</taxon>
        <taxon>ecological metagenomes</taxon>
    </lineage>
</organism>
<keyword evidence="4" id="KW-0227">DNA damage</keyword>
<evidence type="ECO:0000259" key="7">
    <source>
        <dbReference type="Pfam" id="PF01035"/>
    </source>
</evidence>
<dbReference type="SUPFAM" id="SSF53155">
    <property type="entry name" value="Methylated DNA-protein cysteine methyltransferase domain"/>
    <property type="match status" value="1"/>
</dbReference>